<dbReference type="Gene3D" id="2.70.98.30">
    <property type="entry name" value="Golgi alpha-mannosidase II, domain 4"/>
    <property type="match status" value="1"/>
</dbReference>
<dbReference type="FunFam" id="1.20.1270.50:FF:000004">
    <property type="entry name" value="alpha-mannosidase 2C1 isoform X1"/>
    <property type="match status" value="1"/>
</dbReference>
<dbReference type="FunFam" id="2.70.98.30:FF:000010">
    <property type="entry name" value="Cytosolic alpha-mannosidase"/>
    <property type="match status" value="1"/>
</dbReference>
<dbReference type="SUPFAM" id="SSF88713">
    <property type="entry name" value="Glycoside hydrolase/deacetylase"/>
    <property type="match status" value="1"/>
</dbReference>
<keyword evidence="2" id="KW-0479">Metal-binding</keyword>
<dbReference type="FunFam" id="3.20.110.10:FF:000002">
    <property type="entry name" value="alpha-mannosidase 2C1 isoform X1"/>
    <property type="match status" value="1"/>
</dbReference>
<dbReference type="GO" id="GO:0046872">
    <property type="term" value="F:metal ion binding"/>
    <property type="evidence" value="ECO:0007669"/>
    <property type="project" value="UniProtKB-KW"/>
</dbReference>
<evidence type="ECO:0000259" key="5">
    <source>
        <dbReference type="SMART" id="SM00872"/>
    </source>
</evidence>
<evidence type="ECO:0000256" key="2">
    <source>
        <dbReference type="ARBA" id="ARBA00022723"/>
    </source>
</evidence>
<dbReference type="InterPro" id="IPR015341">
    <property type="entry name" value="Glyco_hydro_38_cen"/>
</dbReference>
<dbReference type="EMBL" id="JASCXW010000004">
    <property type="protein sequence ID" value="MDI6452427.1"/>
    <property type="molecule type" value="Genomic_DNA"/>
</dbReference>
<reference evidence="6" key="1">
    <citation type="submission" date="2023-05" db="EMBL/GenBank/DDBJ databases">
        <title>Mariniplasma microaerophilum sp. nov., a novel anaerobic mollicute isolated from terrestrial mud volcano, Taman Peninsula, Russia.</title>
        <authorList>
            <person name="Khomyakova M.A."/>
            <person name="Merkel A.Y."/>
            <person name="Slobodkin A.I."/>
        </authorList>
    </citation>
    <scope>NUCLEOTIDE SEQUENCE</scope>
    <source>
        <strain evidence="6">M4Ah</strain>
    </source>
</reference>
<dbReference type="Pfam" id="PF07748">
    <property type="entry name" value="Glyco_hydro_38C"/>
    <property type="match status" value="1"/>
</dbReference>
<dbReference type="CDD" id="cd10789">
    <property type="entry name" value="GH38N_AMII_ER_cytosolic"/>
    <property type="match status" value="1"/>
</dbReference>
<dbReference type="Pfam" id="PF17677">
    <property type="entry name" value="Glyco_hydro38C2"/>
    <property type="match status" value="1"/>
</dbReference>
<dbReference type="InterPro" id="IPR011013">
    <property type="entry name" value="Gal_mutarotase_sf_dom"/>
</dbReference>
<keyword evidence="4" id="KW-0326">Glycosidase</keyword>
<dbReference type="InterPro" id="IPR011330">
    <property type="entry name" value="Glyco_hydro/deAcase_b/a-brl"/>
</dbReference>
<dbReference type="RefSeq" id="WP_282838842.1">
    <property type="nucleotide sequence ID" value="NZ_JASCXW010000004.1"/>
</dbReference>
<gene>
    <name evidence="6" type="ORF">QJ521_02515</name>
</gene>
<dbReference type="Gene3D" id="1.20.1270.50">
    <property type="entry name" value="Glycoside hydrolase family 38, central domain"/>
    <property type="match status" value="1"/>
</dbReference>
<dbReference type="InterPro" id="IPR011682">
    <property type="entry name" value="Glyco_hydro_38_C"/>
</dbReference>
<dbReference type="InterPro" id="IPR041147">
    <property type="entry name" value="GH38_C"/>
</dbReference>
<comment type="similarity">
    <text evidence="1">Belongs to the glycosyl hydrolase 38 family.</text>
</comment>
<sequence>MSTTSNMLYTLEKLKQRIKTIENLRYRDQIELNPFWVLEDHEKEIHPAIPQSSLWEKKSIGYKWSGYDTYLWIKYDEIHLPKTFQNKKVLAYFDFGKHVGDGNNEGFESLAFLNHLPYQAIDANHQELFIPKDFYHKPITLAFRLWSGLTGGHGNKPVHHEVKTSFLCWLDEDVDDLYYTSLAIWETIEVLKMNDPNHEHISQLTELLDRSYLLIDWNLEYQNNQLFYQSLADANNHLNSGLSLYDKKSSINVFCIGHTHIDVAWLWQLKHTREKVIRSFSTVQRLMEMYPEYKFMHTTPQIYENLKLDDPAIYQFIKEQVKKGNWEIEGSMWVEADCNLTSGESLVRQILYGKNFFKKEFGVDTKVLWLPDVFGYSWALPQILKLSEIQTFMTTKISWNEVNQIPHDTFMWKGIDGSEILTHFLTTPWKYQAKDNFYSGYNAILAPFTIDGAWRKYQDKDLNQDILISYGFGDGGGGVTREMLEMRRRMDRIPGLPNVKTTTINEYFDKLHQTVKQKNHLLSKWDGELYFEYHRGTYTTQAKVKKFNRMLECLYRQVELLSVNAYLIASNSFIYPKTSLDIGWKKMMTNQFHDIIPGSSITEVYEDAHRDYEKAYSIGKKALEDASNQLIEQSNHDLTVYNDASWMRSDIVFVPTKSMLSFYDNKLKIQSQKINDGYLIFVRDIQPLSFKQLTMKEENELTKTTVFKYSDLSLKTPYYQVLFDSSFRIESLFDIENDRFVSVEGHKMNELQIFEDKPLTYDAWNIDIFYQEKKTTVDKLVSSEVIENGPVVFILKNIYEYQDSIISQQIIFYANQRRIDFNTHVDWHAKKQMLKVAFPVNIRTTKATYDIQFGNVERPNHWNTSWDWAKFEVVGHQWADLSEGNYGVSLLNDSKYGYDIKENVMRLTLLRSTTYPDPKADIGEHDFIYSLYPHHGTWKEANTQHHAWNVNQPLIPVFGKTNESDCSLFKFNMDSIVVDAIKKAEHDDSIILRFHEYKGNRGKLEIESDYTILSYQEVNLLENELSAWINHHVIKTTINPYEIKTFKIKMKK</sequence>
<dbReference type="AlphaFoldDB" id="A0AAW6U7F0"/>
<dbReference type="SUPFAM" id="SSF74650">
    <property type="entry name" value="Galactose mutarotase-like"/>
    <property type="match status" value="1"/>
</dbReference>
<dbReference type="Pfam" id="PF09261">
    <property type="entry name" value="Alpha-mann_mid"/>
    <property type="match status" value="1"/>
</dbReference>
<dbReference type="InterPro" id="IPR037094">
    <property type="entry name" value="Glyco_hydro_38_cen_sf"/>
</dbReference>
<dbReference type="InterPro" id="IPR000602">
    <property type="entry name" value="Glyco_hydro_38_N"/>
</dbReference>
<dbReference type="GO" id="GO:0004559">
    <property type="term" value="F:alpha-mannosidase activity"/>
    <property type="evidence" value="ECO:0007669"/>
    <property type="project" value="InterPro"/>
</dbReference>
<evidence type="ECO:0000313" key="6">
    <source>
        <dbReference type="EMBL" id="MDI6452427.1"/>
    </source>
</evidence>
<name>A0AAW6U7F0_9MOLU</name>
<feature type="domain" description="Glycoside hydrolase family 38 central" evidence="5">
    <location>
        <begin position="532"/>
        <end position="612"/>
    </location>
</feature>
<dbReference type="InterPro" id="IPR028995">
    <property type="entry name" value="Glyco_hydro_57/38_cen_sf"/>
</dbReference>
<proteinExistence type="inferred from homology"/>
<dbReference type="InterPro" id="IPR027291">
    <property type="entry name" value="Glyco_hydro_38_N_sf"/>
</dbReference>
<dbReference type="Pfam" id="PF01074">
    <property type="entry name" value="Glyco_hydro_38N"/>
    <property type="match status" value="1"/>
</dbReference>
<comment type="caution">
    <text evidence="6">The sequence shown here is derived from an EMBL/GenBank/DDBJ whole genome shotgun (WGS) entry which is preliminary data.</text>
</comment>
<evidence type="ECO:0000256" key="4">
    <source>
        <dbReference type="ARBA" id="ARBA00023295"/>
    </source>
</evidence>
<evidence type="ECO:0000256" key="1">
    <source>
        <dbReference type="ARBA" id="ARBA00009792"/>
    </source>
</evidence>
<dbReference type="GO" id="GO:0006013">
    <property type="term" value="P:mannose metabolic process"/>
    <property type="evidence" value="ECO:0007669"/>
    <property type="project" value="InterPro"/>
</dbReference>
<protein>
    <submittedName>
        <fullName evidence="6">Alpha-mannosidase</fullName>
    </submittedName>
</protein>
<evidence type="ECO:0000313" key="7">
    <source>
        <dbReference type="Proteomes" id="UP001431532"/>
    </source>
</evidence>
<dbReference type="SMART" id="SM00872">
    <property type="entry name" value="Alpha-mann_mid"/>
    <property type="match status" value="1"/>
</dbReference>
<organism evidence="6 7">
    <name type="scientific">Peloplasma aerotolerans</name>
    <dbReference type="NCBI Taxonomy" id="3044389"/>
    <lineage>
        <taxon>Bacteria</taxon>
        <taxon>Bacillati</taxon>
        <taxon>Mycoplasmatota</taxon>
        <taxon>Mollicutes</taxon>
        <taxon>Acholeplasmatales</taxon>
        <taxon>Acholeplasmataceae</taxon>
        <taxon>Peloplasma</taxon>
    </lineage>
</organism>
<dbReference type="Proteomes" id="UP001431532">
    <property type="component" value="Unassembled WGS sequence"/>
</dbReference>
<dbReference type="GO" id="GO:0030246">
    <property type="term" value="F:carbohydrate binding"/>
    <property type="evidence" value="ECO:0007669"/>
    <property type="project" value="InterPro"/>
</dbReference>
<dbReference type="PANTHER" id="PTHR46017">
    <property type="entry name" value="ALPHA-MANNOSIDASE 2C1"/>
    <property type="match status" value="1"/>
</dbReference>
<evidence type="ECO:0000256" key="3">
    <source>
        <dbReference type="ARBA" id="ARBA00022801"/>
    </source>
</evidence>
<dbReference type="Gene3D" id="2.60.40.2220">
    <property type="match status" value="1"/>
</dbReference>
<accession>A0AAW6U7F0</accession>
<keyword evidence="3" id="KW-0378">Hydrolase</keyword>
<dbReference type="Gene3D" id="3.20.110.10">
    <property type="entry name" value="Glycoside hydrolase 38, N terminal domain"/>
    <property type="match status" value="1"/>
</dbReference>
<keyword evidence="7" id="KW-1185">Reference proteome</keyword>
<dbReference type="SUPFAM" id="SSF88688">
    <property type="entry name" value="Families 57/38 glycoside transferase middle domain"/>
    <property type="match status" value="1"/>
</dbReference>
<dbReference type="GO" id="GO:0009313">
    <property type="term" value="P:oligosaccharide catabolic process"/>
    <property type="evidence" value="ECO:0007669"/>
    <property type="project" value="TreeGrafter"/>
</dbReference>
<dbReference type="PANTHER" id="PTHR46017:SF1">
    <property type="entry name" value="ALPHA-MANNOSIDASE 2C1"/>
    <property type="match status" value="1"/>
</dbReference>